<feature type="domain" description="Thiolase N-terminal" evidence="2">
    <location>
        <begin position="4"/>
        <end position="89"/>
    </location>
</feature>
<sequence>MEYGTKAARAALADAGLEWSAIQSVVGANTVRCGYPGQVAGATFAKALGWQGARVTSVYAACASGARAIDTARAQILSGMADTVLVVGSDAAPKGFFAPAGGGRPDDPDWLRFRVLGATNPAYFGLWARRRMALYGDTAEDFARVKVKNAAAGAANRYARYRSPVTAEEVAASPVVADPLRLLDICATSDGAAALVLGSVETARRLGMARPVRIRAVSSVSPTHPRTALDLPDIATDSAPPGSPSPIRSGPPSRGRRTRRRVLDRRICRWPRCTTCPPPWSWSGTRTWGCARPGRAPSCCARGRRRRAGGFRSIRAGVLRPSGRRFRRRLSPRCAS</sequence>
<dbReference type="SUPFAM" id="SSF53901">
    <property type="entry name" value="Thiolase-like"/>
    <property type="match status" value="1"/>
</dbReference>
<protein>
    <recommendedName>
        <fullName evidence="2">Thiolase N-terminal domain-containing protein</fullName>
    </recommendedName>
</protein>
<dbReference type="PANTHER" id="PTHR42870">
    <property type="entry name" value="ACETYL-COA C-ACETYLTRANSFERASE"/>
    <property type="match status" value="1"/>
</dbReference>
<evidence type="ECO:0000313" key="3">
    <source>
        <dbReference type="EMBL" id="GDY51273.1"/>
    </source>
</evidence>
<evidence type="ECO:0000259" key="2">
    <source>
        <dbReference type="Pfam" id="PF00108"/>
    </source>
</evidence>
<organism evidence="3 4">
    <name type="scientific">Streptomyces violaceusniger</name>
    <dbReference type="NCBI Taxonomy" id="68280"/>
    <lineage>
        <taxon>Bacteria</taxon>
        <taxon>Bacillati</taxon>
        <taxon>Actinomycetota</taxon>
        <taxon>Actinomycetes</taxon>
        <taxon>Kitasatosporales</taxon>
        <taxon>Streptomycetaceae</taxon>
        <taxon>Streptomyces</taxon>
        <taxon>Streptomyces violaceusniger group</taxon>
    </lineage>
</organism>
<dbReference type="InterPro" id="IPR016039">
    <property type="entry name" value="Thiolase-like"/>
</dbReference>
<dbReference type="Gene3D" id="3.40.47.10">
    <property type="match status" value="1"/>
</dbReference>
<keyword evidence="4" id="KW-1185">Reference proteome</keyword>
<dbReference type="InterPro" id="IPR020616">
    <property type="entry name" value="Thiolase_N"/>
</dbReference>
<name>A0A4D4KZT7_STRVO</name>
<comment type="caution">
    <text evidence="3">The sequence shown here is derived from an EMBL/GenBank/DDBJ whole genome shotgun (WGS) entry which is preliminary data.</text>
</comment>
<dbReference type="Proteomes" id="UP000301309">
    <property type="component" value="Unassembled WGS sequence"/>
</dbReference>
<dbReference type="CDD" id="cd00829">
    <property type="entry name" value="SCP-x_thiolase"/>
    <property type="match status" value="1"/>
</dbReference>
<gene>
    <name evidence="3" type="ORF">SVIO_018960</name>
</gene>
<dbReference type="AlphaFoldDB" id="A0A4D4KZT7"/>
<reference evidence="3 4" key="1">
    <citation type="journal article" date="2020" name="Int. J. Syst. Evol. Microbiol.">
        <title>Reclassification of Streptomyces castelarensis and Streptomyces sporoclivatus as later heterotypic synonyms of Streptomyces antimycoticus.</title>
        <authorList>
            <person name="Komaki H."/>
            <person name="Tamura T."/>
        </authorList>
    </citation>
    <scope>NUCLEOTIDE SEQUENCE [LARGE SCALE GENOMIC DNA]</scope>
    <source>
        <strain evidence="3 4">NBRC 13459</strain>
    </source>
</reference>
<evidence type="ECO:0000256" key="1">
    <source>
        <dbReference type="SAM" id="MobiDB-lite"/>
    </source>
</evidence>
<proteinExistence type="predicted"/>
<dbReference type="PANTHER" id="PTHR42870:SF1">
    <property type="entry name" value="NON-SPECIFIC LIPID-TRANSFER PROTEIN-LIKE 2"/>
    <property type="match status" value="1"/>
</dbReference>
<dbReference type="GO" id="GO:0016747">
    <property type="term" value="F:acyltransferase activity, transferring groups other than amino-acyl groups"/>
    <property type="evidence" value="ECO:0007669"/>
    <property type="project" value="InterPro"/>
</dbReference>
<dbReference type="EMBL" id="BJHW01000001">
    <property type="protein sequence ID" value="GDY51273.1"/>
    <property type="molecule type" value="Genomic_DNA"/>
</dbReference>
<dbReference type="Pfam" id="PF00108">
    <property type="entry name" value="Thiolase_N"/>
    <property type="match status" value="1"/>
</dbReference>
<feature type="region of interest" description="Disordered" evidence="1">
    <location>
        <begin position="217"/>
        <end position="260"/>
    </location>
</feature>
<accession>A0A4D4KZT7</accession>
<evidence type="ECO:0000313" key="4">
    <source>
        <dbReference type="Proteomes" id="UP000301309"/>
    </source>
</evidence>